<dbReference type="NCBIfam" id="TIGR00221">
    <property type="entry name" value="nagA"/>
    <property type="match status" value="1"/>
</dbReference>
<dbReference type="eggNOG" id="COG1820">
    <property type="taxonomic scope" value="Bacteria"/>
</dbReference>
<evidence type="ECO:0000313" key="14">
    <source>
        <dbReference type="EMBL" id="ENH97718.1"/>
    </source>
</evidence>
<keyword evidence="15" id="KW-1185">Reference proteome</keyword>
<dbReference type="Pfam" id="PF01979">
    <property type="entry name" value="Amidohydro_1"/>
    <property type="match status" value="1"/>
</dbReference>
<name>N4WBP5_9BACI</name>
<evidence type="ECO:0000256" key="3">
    <source>
        <dbReference type="ARBA" id="ARBA00018029"/>
    </source>
</evidence>
<dbReference type="EC" id="3.5.1.25" evidence="2"/>
<evidence type="ECO:0000256" key="6">
    <source>
        <dbReference type="ARBA" id="ARBA00023277"/>
    </source>
</evidence>
<dbReference type="InterPro" id="IPR003764">
    <property type="entry name" value="GlcNAc_6-P_deAcase"/>
</dbReference>
<dbReference type="InterPro" id="IPR011059">
    <property type="entry name" value="Metal-dep_hydrolase_composite"/>
</dbReference>
<dbReference type="GO" id="GO:0046872">
    <property type="term" value="F:metal ion binding"/>
    <property type="evidence" value="ECO:0007669"/>
    <property type="project" value="UniProtKB-KW"/>
</dbReference>
<evidence type="ECO:0000256" key="9">
    <source>
        <dbReference type="PIRNR" id="PIRNR038994"/>
    </source>
</evidence>
<comment type="similarity">
    <text evidence="1 9">Belongs to the metallo-dependent hydrolases superfamily. NagA family.</text>
</comment>
<evidence type="ECO:0000256" key="10">
    <source>
        <dbReference type="PIRSR" id="PIRSR038994-1"/>
    </source>
</evidence>
<dbReference type="OrthoDB" id="9776488at2"/>
<organism evidence="14 15">
    <name type="scientific">Gracilibacillus halophilus YIM-C55.5</name>
    <dbReference type="NCBI Taxonomy" id="1308866"/>
    <lineage>
        <taxon>Bacteria</taxon>
        <taxon>Bacillati</taxon>
        <taxon>Bacillota</taxon>
        <taxon>Bacilli</taxon>
        <taxon>Bacillales</taxon>
        <taxon>Bacillaceae</taxon>
        <taxon>Gracilibacillus</taxon>
    </lineage>
</organism>
<dbReference type="STRING" id="1308866.J416_04101"/>
<feature type="binding site" evidence="12">
    <location>
        <position position="204"/>
    </location>
    <ligand>
        <name>Zn(2+)</name>
        <dbReference type="ChEBI" id="CHEBI:29105"/>
    </ligand>
</feature>
<comment type="cofactor">
    <cofactor evidence="12">
        <name>a divalent metal cation</name>
        <dbReference type="ChEBI" id="CHEBI:60240"/>
    </cofactor>
    <text evidence="12">Binds 1 divalent metal cation per subunit.</text>
</comment>
<dbReference type="SUPFAM" id="SSF51556">
    <property type="entry name" value="Metallo-dependent hydrolases"/>
    <property type="match status" value="1"/>
</dbReference>
<feature type="binding site" evidence="11">
    <location>
        <position position="260"/>
    </location>
    <ligand>
        <name>substrate</name>
    </ligand>
</feature>
<dbReference type="Gene3D" id="2.30.40.10">
    <property type="entry name" value="Urease, subunit C, domain 1"/>
    <property type="match status" value="1"/>
</dbReference>
<sequence length="395" mass="43186">MYGFIIKDVTIYSETGIYQHGYIQVEDGIITAIGDVNQLDQEKSRTLQVIQPSYKSVLIPGMIDVHIHGVAGADTMDATQEAIQTMATHLPKEGTTSFLATTMTQEEAAIEEALVNVSTYMRDASSNGTAEVLGIHLEGPFLSKKRAGAQPVEHMKQPDIEMFQRWQQLANYNIRLVTLAPEEQNGMHLIQHLNDSGVVASVGHSDATYEEVEQAVKAGATHVTHLFNGMRGLHHREPGVAGAALLHDELFVEMIADGIHIRPEIVKIAYRQKTSDRVLLISDAIRAKCLKQGSYDLGGQDVQVGETRATLSDGTLAGSILKMKDAMHNMFTFTDCSMEDMIQMTASNPAKQLGVDDRKGSIAVGKDADLVLLDDTLEVEMTFCRGKLAYQQGGS</sequence>
<comment type="catalytic activity">
    <reaction evidence="7">
        <text>N-acetyl-D-glucosamine 6-phosphate + H2O = D-glucosamine 6-phosphate + acetate</text>
        <dbReference type="Rhea" id="RHEA:22936"/>
        <dbReference type="ChEBI" id="CHEBI:15377"/>
        <dbReference type="ChEBI" id="CHEBI:30089"/>
        <dbReference type="ChEBI" id="CHEBI:57513"/>
        <dbReference type="ChEBI" id="CHEBI:58725"/>
        <dbReference type="EC" id="3.5.1.25"/>
    </reaction>
</comment>
<feature type="binding site" evidence="11">
    <location>
        <position position="236"/>
    </location>
    <ligand>
        <name>substrate</name>
    </ligand>
</feature>
<feature type="binding site" evidence="11">
    <location>
        <begin position="316"/>
        <end position="318"/>
    </location>
    <ligand>
        <name>substrate</name>
    </ligand>
</feature>
<proteinExistence type="inferred from homology"/>
<feature type="binding site" evidence="11">
    <location>
        <begin position="228"/>
        <end position="229"/>
    </location>
    <ligand>
        <name>substrate</name>
    </ligand>
</feature>
<gene>
    <name evidence="14" type="ORF">J416_04101</name>
</gene>
<dbReference type="CDD" id="cd00854">
    <property type="entry name" value="NagA"/>
    <property type="match status" value="1"/>
</dbReference>
<dbReference type="GO" id="GO:0008448">
    <property type="term" value="F:N-acetylglucosamine-6-phosphate deacetylase activity"/>
    <property type="evidence" value="ECO:0007669"/>
    <property type="project" value="UniProtKB-EC"/>
</dbReference>
<dbReference type="Proteomes" id="UP000012283">
    <property type="component" value="Unassembled WGS sequence"/>
</dbReference>
<feature type="domain" description="Amidohydrolase-related" evidence="13">
    <location>
        <begin position="57"/>
        <end position="388"/>
    </location>
</feature>
<evidence type="ECO:0000256" key="8">
    <source>
        <dbReference type="ARBA" id="ARBA00060590"/>
    </source>
</evidence>
<keyword evidence="6 9" id="KW-0119">Carbohydrate metabolism</keyword>
<evidence type="ECO:0000256" key="7">
    <source>
        <dbReference type="ARBA" id="ARBA00047647"/>
    </source>
</evidence>
<dbReference type="EMBL" id="APML01000016">
    <property type="protein sequence ID" value="ENH97718.1"/>
    <property type="molecule type" value="Genomic_DNA"/>
</dbReference>
<dbReference type="InterPro" id="IPR006680">
    <property type="entry name" value="Amidohydro-rel"/>
</dbReference>
<feature type="binding site" evidence="12">
    <location>
        <position position="138"/>
    </location>
    <ligand>
        <name>Zn(2+)</name>
        <dbReference type="ChEBI" id="CHEBI:29105"/>
    </ligand>
</feature>
<evidence type="ECO:0000256" key="1">
    <source>
        <dbReference type="ARBA" id="ARBA00010716"/>
    </source>
</evidence>
<comment type="caution">
    <text evidence="14">The sequence shown here is derived from an EMBL/GenBank/DDBJ whole genome shotgun (WGS) entry which is preliminary data.</text>
</comment>
<evidence type="ECO:0000259" key="13">
    <source>
        <dbReference type="Pfam" id="PF01979"/>
    </source>
</evidence>
<evidence type="ECO:0000256" key="11">
    <source>
        <dbReference type="PIRSR" id="PIRSR038994-2"/>
    </source>
</evidence>
<dbReference type="AlphaFoldDB" id="N4WBP5"/>
<dbReference type="MEROPS" id="M38.983"/>
<dbReference type="PANTHER" id="PTHR11113">
    <property type="entry name" value="N-ACETYLGLUCOSAMINE-6-PHOSPHATE DEACETYLASE"/>
    <property type="match status" value="1"/>
</dbReference>
<keyword evidence="4 12" id="KW-0479">Metal-binding</keyword>
<evidence type="ECO:0000256" key="12">
    <source>
        <dbReference type="PIRSR" id="PIRSR038994-3"/>
    </source>
</evidence>
<dbReference type="FunFam" id="3.20.20.140:FF:000004">
    <property type="entry name" value="N-acetylglucosamine-6-phosphate deacetylase"/>
    <property type="match status" value="1"/>
</dbReference>
<feature type="binding site" evidence="12">
    <location>
        <position position="225"/>
    </location>
    <ligand>
        <name>Zn(2+)</name>
        <dbReference type="ChEBI" id="CHEBI:29105"/>
    </ligand>
</feature>
<evidence type="ECO:0000313" key="15">
    <source>
        <dbReference type="Proteomes" id="UP000012283"/>
    </source>
</evidence>
<accession>N4WBP5</accession>
<keyword evidence="5 9" id="KW-0378">Hydrolase</keyword>
<dbReference type="PATRIC" id="fig|1308866.3.peg.832"/>
<evidence type="ECO:0000256" key="2">
    <source>
        <dbReference type="ARBA" id="ARBA00011899"/>
    </source>
</evidence>
<dbReference type="SUPFAM" id="SSF51338">
    <property type="entry name" value="Composite domain of metallo-dependent hydrolases"/>
    <property type="match status" value="1"/>
</dbReference>
<dbReference type="PIRSF" id="PIRSF038994">
    <property type="entry name" value="NagA"/>
    <property type="match status" value="1"/>
</dbReference>
<feature type="active site" description="Proton donor/acceptor" evidence="10">
    <location>
        <position position="283"/>
    </location>
</feature>
<dbReference type="InterPro" id="IPR032466">
    <property type="entry name" value="Metal_Hydrolase"/>
</dbReference>
<feature type="binding site" evidence="11">
    <location>
        <position position="149"/>
    </location>
    <ligand>
        <name>substrate</name>
    </ligand>
</feature>
<reference evidence="14 15" key="1">
    <citation type="submission" date="2013-03" db="EMBL/GenBank/DDBJ databases">
        <title>Draft genome sequence of Gracibacillus halophilus YIM-C55.5, a moderately halophilic and thermophilic organism from the Xiaochaidamu salt lake.</title>
        <authorList>
            <person name="Sugumar T."/>
            <person name="Polireddy D.R."/>
            <person name="Antony A."/>
            <person name="Madhava Y.R."/>
            <person name="Sivakumar N."/>
        </authorList>
    </citation>
    <scope>NUCLEOTIDE SEQUENCE [LARGE SCALE GENOMIC DNA]</scope>
    <source>
        <strain evidence="14 15">YIM-C55.5</strain>
    </source>
</reference>
<dbReference type="Gene3D" id="3.20.20.140">
    <property type="entry name" value="Metal-dependent hydrolases"/>
    <property type="match status" value="1"/>
</dbReference>
<evidence type="ECO:0000256" key="5">
    <source>
        <dbReference type="ARBA" id="ARBA00022801"/>
    </source>
</evidence>
<evidence type="ECO:0000256" key="4">
    <source>
        <dbReference type="ARBA" id="ARBA00022723"/>
    </source>
</evidence>
<dbReference type="GO" id="GO:0006046">
    <property type="term" value="P:N-acetylglucosamine catabolic process"/>
    <property type="evidence" value="ECO:0007669"/>
    <property type="project" value="TreeGrafter"/>
</dbReference>
<comment type="pathway">
    <text evidence="8">Amino-sugar metabolism; N-acetylneuraminate degradation; D-fructose 6-phosphate from N-acetylneuraminate: step 4/5.</text>
</comment>
<protein>
    <recommendedName>
        <fullName evidence="3">N-acetylglucosamine-6-phosphate deacetylase</fullName>
        <ecNumber evidence="2">3.5.1.25</ecNumber>
    </recommendedName>
</protein>
<dbReference type="PANTHER" id="PTHR11113:SF14">
    <property type="entry name" value="N-ACETYLGLUCOSAMINE-6-PHOSPHATE DEACETYLASE"/>
    <property type="match status" value="1"/>
</dbReference>
<dbReference type="RefSeq" id="WP_003465246.1">
    <property type="nucleotide sequence ID" value="NZ_APML01000016.1"/>
</dbReference>